<protein>
    <recommendedName>
        <fullName evidence="3">BNR/Asp-box repeat protein</fullName>
    </recommendedName>
</protein>
<organism evidence="1 2">
    <name type="scientific">Microcella daejeonensis</name>
    <dbReference type="NCBI Taxonomy" id="2994971"/>
    <lineage>
        <taxon>Bacteria</taxon>
        <taxon>Bacillati</taxon>
        <taxon>Actinomycetota</taxon>
        <taxon>Actinomycetes</taxon>
        <taxon>Micrococcales</taxon>
        <taxon>Microbacteriaceae</taxon>
        <taxon>Microcella</taxon>
    </lineage>
</organism>
<dbReference type="EMBL" id="CP113089">
    <property type="protein sequence ID" value="WAB80455.1"/>
    <property type="molecule type" value="Genomic_DNA"/>
</dbReference>
<accession>A0A9E8MJ03</accession>
<dbReference type="Gene3D" id="2.130.10.10">
    <property type="entry name" value="YVTN repeat-like/Quinoprotein amine dehydrogenase"/>
    <property type="match status" value="1"/>
</dbReference>
<proteinExistence type="predicted"/>
<evidence type="ECO:0000313" key="1">
    <source>
        <dbReference type="EMBL" id="WAB80455.1"/>
    </source>
</evidence>
<dbReference type="AlphaFoldDB" id="A0A9E8MJ03"/>
<dbReference type="InterPro" id="IPR015943">
    <property type="entry name" value="WD40/YVTN_repeat-like_dom_sf"/>
</dbReference>
<dbReference type="SUPFAM" id="SSF110296">
    <property type="entry name" value="Oligoxyloglucan reducing end-specific cellobiohydrolase"/>
    <property type="match status" value="1"/>
</dbReference>
<evidence type="ECO:0008006" key="3">
    <source>
        <dbReference type="Google" id="ProtNLM"/>
    </source>
</evidence>
<keyword evidence="2" id="KW-1185">Reference proteome</keyword>
<name>A0A9E8MJ03_9MICO</name>
<dbReference type="KEGG" id="mdb:OVN18_07680"/>
<dbReference type="RefSeq" id="WP_267780121.1">
    <property type="nucleotide sequence ID" value="NZ_CP113089.1"/>
</dbReference>
<sequence length="291" mass="29517">MATAASVAAVAVTLAGCSTPEEPIAVTHVHAVDIDDQRGAIYVATHEGILRVATAGDGPEAAAASMTQPDEVTRLGEWMGDVMGMTRLDDTLYISGHPAPGSDAPANIGVYEIDVRGREVEALSLEGEVDFHSMTLGGVALASYGLAGIDSVTGSVMVSRDRGQTWTPGAAIAARALSWDARAEQLFATTEQGLQVSTDDGKTFALVDGAPSLLLVASSPTGTAEPLLAGIDVDGVVHTSPDGITWTAVGAAPSGADALSVSSRGVLVTAGVEGVQRSDDGGATWNSVTDF</sequence>
<dbReference type="Proteomes" id="UP001164706">
    <property type="component" value="Chromosome"/>
</dbReference>
<reference evidence="1" key="1">
    <citation type="submission" date="2022-11" db="EMBL/GenBank/DDBJ databases">
        <title>Description of Microcella daejonensis nov. sp, isolated from riverside soil.</title>
        <authorList>
            <person name="Molina K.M."/>
            <person name="Kim S.B."/>
        </authorList>
    </citation>
    <scope>NUCLEOTIDE SEQUENCE</scope>
    <source>
        <strain evidence="1">MMS21-STM12</strain>
    </source>
</reference>
<evidence type="ECO:0000313" key="2">
    <source>
        <dbReference type="Proteomes" id="UP001164706"/>
    </source>
</evidence>
<gene>
    <name evidence="1" type="ORF">OVN18_07680</name>
</gene>